<keyword evidence="4 6" id="KW-0863">Zinc-finger</keyword>
<protein>
    <recommendedName>
        <fullName evidence="2">RING-type E3 ubiquitin transferase</fullName>
        <ecNumber evidence="2">2.3.2.27</ecNumber>
    </recommendedName>
</protein>
<dbReference type="GO" id="GO:0061630">
    <property type="term" value="F:ubiquitin protein ligase activity"/>
    <property type="evidence" value="ECO:0007669"/>
    <property type="project" value="UniProtKB-EC"/>
</dbReference>
<comment type="caution">
    <text evidence="8">The sequence shown here is derived from an EMBL/GenBank/DDBJ whole genome shotgun (WGS) entry which is preliminary data.</text>
</comment>
<sequence>MEEATLMQDEPLEIWQMKLEGTFETPFICPQDQWALAICLRWSIRAILRGADGIYTPGLDVEDLQPIRRAFYVPFSFLDDGTPVSSSWLCDLTAILAVFGVPPQDRLTFAKRIMRSAQGMAKLRRGRGPFFVEADLEKEIINVVAPNVDDDEGVFFTMGEQHEPISGGASQHAISRLLERAEEGWDDLASPDLESCPICLDDMAGCNLELLKMPCQHVFHSLCIVRWLETTNSCPLCRCRLEDNNI</sequence>
<dbReference type="InterPro" id="IPR001841">
    <property type="entry name" value="Znf_RING"/>
</dbReference>
<dbReference type="GO" id="GO:0005737">
    <property type="term" value="C:cytoplasm"/>
    <property type="evidence" value="ECO:0007669"/>
    <property type="project" value="TreeGrafter"/>
</dbReference>
<evidence type="ECO:0000259" key="7">
    <source>
        <dbReference type="PROSITE" id="PS50089"/>
    </source>
</evidence>
<feature type="domain" description="RING-type" evidence="7">
    <location>
        <begin position="196"/>
        <end position="238"/>
    </location>
</feature>
<dbReference type="CDD" id="cd16454">
    <property type="entry name" value="RING-H2_PA-TM-RING"/>
    <property type="match status" value="1"/>
</dbReference>
<dbReference type="Pfam" id="PF13639">
    <property type="entry name" value="zf-RING_2"/>
    <property type="match status" value="1"/>
</dbReference>
<dbReference type="PANTHER" id="PTHR15710:SF196">
    <property type="entry name" value="F6A14.12 PROTEIN-RELATED"/>
    <property type="match status" value="1"/>
</dbReference>
<proteinExistence type="predicted"/>
<evidence type="ECO:0000256" key="5">
    <source>
        <dbReference type="ARBA" id="ARBA00022833"/>
    </source>
</evidence>
<dbReference type="GO" id="GO:0008270">
    <property type="term" value="F:zinc ion binding"/>
    <property type="evidence" value="ECO:0007669"/>
    <property type="project" value="UniProtKB-KW"/>
</dbReference>
<dbReference type="InterPro" id="IPR013083">
    <property type="entry name" value="Znf_RING/FYVE/PHD"/>
</dbReference>
<evidence type="ECO:0000256" key="6">
    <source>
        <dbReference type="PROSITE-ProRule" id="PRU00175"/>
    </source>
</evidence>
<dbReference type="AlphaFoldDB" id="A0A2I0L338"/>
<dbReference type="SMART" id="SM00184">
    <property type="entry name" value="RING"/>
    <property type="match status" value="1"/>
</dbReference>
<accession>A0A2I0L338</accession>
<reference evidence="8 9" key="1">
    <citation type="submission" date="2017-11" db="EMBL/GenBank/DDBJ databases">
        <title>De-novo sequencing of pomegranate (Punica granatum L.) genome.</title>
        <authorList>
            <person name="Akparov Z."/>
            <person name="Amiraslanov A."/>
            <person name="Hajiyeva S."/>
            <person name="Abbasov M."/>
            <person name="Kaur K."/>
            <person name="Hamwieh A."/>
            <person name="Solovyev V."/>
            <person name="Salamov A."/>
            <person name="Braich B."/>
            <person name="Kosarev P."/>
            <person name="Mahmoud A."/>
            <person name="Hajiyev E."/>
            <person name="Babayeva S."/>
            <person name="Izzatullayeva V."/>
            <person name="Mammadov A."/>
            <person name="Mammadov A."/>
            <person name="Sharifova S."/>
            <person name="Ojaghi J."/>
            <person name="Eynullazada K."/>
            <person name="Bayramov B."/>
            <person name="Abdulazimova A."/>
            <person name="Shahmuradov I."/>
        </authorList>
    </citation>
    <scope>NUCLEOTIDE SEQUENCE [LARGE SCALE GENOMIC DNA]</scope>
    <source>
        <strain evidence="9">cv. AG2017</strain>
        <tissue evidence="8">Leaf</tissue>
    </source>
</reference>
<dbReference type="PROSITE" id="PS50089">
    <property type="entry name" value="ZF_RING_2"/>
    <property type="match status" value="1"/>
</dbReference>
<evidence type="ECO:0000313" key="9">
    <source>
        <dbReference type="Proteomes" id="UP000233551"/>
    </source>
</evidence>
<dbReference type="Gene3D" id="3.30.40.10">
    <property type="entry name" value="Zinc/RING finger domain, C3HC4 (zinc finger)"/>
    <property type="match status" value="1"/>
</dbReference>
<keyword evidence="9" id="KW-1185">Reference proteome</keyword>
<dbReference type="GO" id="GO:0016567">
    <property type="term" value="P:protein ubiquitination"/>
    <property type="evidence" value="ECO:0007669"/>
    <property type="project" value="TreeGrafter"/>
</dbReference>
<evidence type="ECO:0000256" key="1">
    <source>
        <dbReference type="ARBA" id="ARBA00000900"/>
    </source>
</evidence>
<dbReference type="EMBL" id="PGOL01000185">
    <property type="protein sequence ID" value="PKI75121.1"/>
    <property type="molecule type" value="Genomic_DNA"/>
</dbReference>
<dbReference type="Proteomes" id="UP000233551">
    <property type="component" value="Unassembled WGS sequence"/>
</dbReference>
<evidence type="ECO:0000256" key="2">
    <source>
        <dbReference type="ARBA" id="ARBA00012483"/>
    </source>
</evidence>
<evidence type="ECO:0000313" key="8">
    <source>
        <dbReference type="EMBL" id="PKI75121.1"/>
    </source>
</evidence>
<organism evidence="8 9">
    <name type="scientific">Punica granatum</name>
    <name type="common">Pomegranate</name>
    <dbReference type="NCBI Taxonomy" id="22663"/>
    <lineage>
        <taxon>Eukaryota</taxon>
        <taxon>Viridiplantae</taxon>
        <taxon>Streptophyta</taxon>
        <taxon>Embryophyta</taxon>
        <taxon>Tracheophyta</taxon>
        <taxon>Spermatophyta</taxon>
        <taxon>Magnoliopsida</taxon>
        <taxon>eudicotyledons</taxon>
        <taxon>Gunneridae</taxon>
        <taxon>Pentapetalae</taxon>
        <taxon>rosids</taxon>
        <taxon>malvids</taxon>
        <taxon>Myrtales</taxon>
        <taxon>Lythraceae</taxon>
        <taxon>Punica</taxon>
    </lineage>
</organism>
<gene>
    <name evidence="8" type="ORF">CRG98_004456</name>
</gene>
<dbReference type="SUPFAM" id="SSF57850">
    <property type="entry name" value="RING/U-box"/>
    <property type="match status" value="1"/>
</dbReference>
<evidence type="ECO:0000256" key="4">
    <source>
        <dbReference type="ARBA" id="ARBA00022771"/>
    </source>
</evidence>
<dbReference type="EC" id="2.3.2.27" evidence="2"/>
<dbReference type="PANTHER" id="PTHR15710">
    <property type="entry name" value="E3 UBIQUITIN-PROTEIN LIGASE PRAJA"/>
    <property type="match status" value="1"/>
</dbReference>
<evidence type="ECO:0000256" key="3">
    <source>
        <dbReference type="ARBA" id="ARBA00022723"/>
    </source>
</evidence>
<name>A0A2I0L338_PUNGR</name>
<dbReference type="STRING" id="22663.A0A2I0L338"/>
<keyword evidence="3" id="KW-0479">Metal-binding</keyword>
<comment type="catalytic activity">
    <reaction evidence="1">
        <text>S-ubiquitinyl-[E2 ubiquitin-conjugating enzyme]-L-cysteine + [acceptor protein]-L-lysine = [E2 ubiquitin-conjugating enzyme]-L-cysteine + N(6)-ubiquitinyl-[acceptor protein]-L-lysine.</text>
        <dbReference type="EC" id="2.3.2.27"/>
    </reaction>
</comment>
<keyword evidence="5" id="KW-0862">Zinc</keyword>